<sequence length="262" mass="31525">MKSEIYVVSHKQTRMPEGKIYYPLQVGTAKETFKGYLRDNTGDNIADRNQNYSELTAQYWAAHNRQADVKGLVHYRRLFSDGGSHFFATVNQKYRHVMNEKQLTKLMDKYDMILPRKRNYYIETSWSHYEHIHHIKDMETTREVLEEKYPDYVPYFDKCVQRTSAHMFNMFIAKSAIFNEYTDWLMDVLFEVEKRTDITGYTSYEQRIYGFISELLMDVWVEKNEINYTEVPVMFMGKQHWVKKIMSFLMRKIKGNPNKDEK</sequence>
<dbReference type="InterPro" id="IPR025536">
    <property type="entry name" value="DUF4422"/>
</dbReference>
<dbReference type="Proteomes" id="UP000051291">
    <property type="component" value="Unassembled WGS sequence"/>
</dbReference>
<dbReference type="Pfam" id="PF14393">
    <property type="entry name" value="DUF4422"/>
    <property type="match status" value="1"/>
</dbReference>
<keyword evidence="3" id="KW-1185">Reference proteome</keyword>
<feature type="domain" description="DUF4422" evidence="1">
    <location>
        <begin position="5"/>
        <end position="224"/>
    </location>
</feature>
<name>A0A0R1ZI62_9LACO</name>
<reference evidence="2 3" key="1">
    <citation type="journal article" date="2015" name="Genome Announc.">
        <title>Expanding the biotechnology potential of lactobacilli through comparative genomics of 213 strains and associated genera.</title>
        <authorList>
            <person name="Sun Z."/>
            <person name="Harris H.M."/>
            <person name="McCann A."/>
            <person name="Guo C."/>
            <person name="Argimon S."/>
            <person name="Zhang W."/>
            <person name="Yang X."/>
            <person name="Jeffery I.B."/>
            <person name="Cooney J.C."/>
            <person name="Kagawa T.F."/>
            <person name="Liu W."/>
            <person name="Song Y."/>
            <person name="Salvetti E."/>
            <person name="Wrobel A."/>
            <person name="Rasinkangas P."/>
            <person name="Parkhill J."/>
            <person name="Rea M.C."/>
            <person name="O'Sullivan O."/>
            <person name="Ritari J."/>
            <person name="Douillard F.P."/>
            <person name="Paul Ross R."/>
            <person name="Yang R."/>
            <person name="Briner A.E."/>
            <person name="Felis G.E."/>
            <person name="de Vos W.M."/>
            <person name="Barrangou R."/>
            <person name="Klaenhammer T.R."/>
            <person name="Caufield P.W."/>
            <person name="Cui Y."/>
            <person name="Zhang H."/>
            <person name="O'Toole P.W."/>
        </authorList>
    </citation>
    <scope>NUCLEOTIDE SEQUENCE [LARGE SCALE GENOMIC DNA]</scope>
    <source>
        <strain evidence="2 3">DSM 20653</strain>
    </source>
</reference>
<dbReference type="GO" id="GO:0016740">
    <property type="term" value="F:transferase activity"/>
    <property type="evidence" value="ECO:0007669"/>
    <property type="project" value="UniProtKB-KW"/>
</dbReference>
<organism evidence="2 3">
    <name type="scientific">Ligilactobacillus araffinosus DSM 20653</name>
    <dbReference type="NCBI Taxonomy" id="1423820"/>
    <lineage>
        <taxon>Bacteria</taxon>
        <taxon>Bacillati</taxon>
        <taxon>Bacillota</taxon>
        <taxon>Bacilli</taxon>
        <taxon>Lactobacillales</taxon>
        <taxon>Lactobacillaceae</taxon>
        <taxon>Ligilactobacillus</taxon>
    </lineage>
</organism>
<evidence type="ECO:0000313" key="2">
    <source>
        <dbReference type="EMBL" id="KRM51494.1"/>
    </source>
</evidence>
<dbReference type="PATRIC" id="fig|1423820.4.peg.1330"/>
<protein>
    <submittedName>
        <fullName evidence="2">Lipopolysaccharide biosynthesis glycosyltransferase</fullName>
    </submittedName>
</protein>
<evidence type="ECO:0000259" key="1">
    <source>
        <dbReference type="Pfam" id="PF14393"/>
    </source>
</evidence>
<keyword evidence="2" id="KW-0808">Transferase</keyword>
<dbReference type="AlphaFoldDB" id="A0A0R1ZI62"/>
<accession>A0A0R1ZI62</accession>
<dbReference type="STRING" id="1423820.FC64_GL001304"/>
<dbReference type="RefSeq" id="WP_057907134.1">
    <property type="nucleotide sequence ID" value="NZ_AYYZ01000030.1"/>
</dbReference>
<comment type="caution">
    <text evidence="2">The sequence shown here is derived from an EMBL/GenBank/DDBJ whole genome shotgun (WGS) entry which is preliminary data.</text>
</comment>
<dbReference type="EMBL" id="AYYZ01000030">
    <property type="protein sequence ID" value="KRM51494.1"/>
    <property type="molecule type" value="Genomic_DNA"/>
</dbReference>
<gene>
    <name evidence="2" type="ORF">FC64_GL001304</name>
</gene>
<evidence type="ECO:0000313" key="3">
    <source>
        <dbReference type="Proteomes" id="UP000051291"/>
    </source>
</evidence>
<proteinExistence type="predicted"/>